<evidence type="ECO:0000313" key="1">
    <source>
        <dbReference type="EMBL" id="MFC7290889.1"/>
    </source>
</evidence>
<dbReference type="Gene3D" id="1.10.3230.30">
    <property type="entry name" value="Phage gp6-like head-tail connector protein"/>
    <property type="match status" value="1"/>
</dbReference>
<comment type="caution">
    <text evidence="1">The sequence shown here is derived from an EMBL/GenBank/DDBJ whole genome shotgun (WGS) entry which is preliminary data.</text>
</comment>
<organism evidence="1 2">
    <name type="scientific">Hirschia litorea</name>
    <dbReference type="NCBI Taxonomy" id="1199156"/>
    <lineage>
        <taxon>Bacteria</taxon>
        <taxon>Pseudomonadati</taxon>
        <taxon>Pseudomonadota</taxon>
        <taxon>Alphaproteobacteria</taxon>
        <taxon>Hyphomonadales</taxon>
        <taxon>Hyphomonadaceae</taxon>
        <taxon>Hirschia</taxon>
    </lineage>
</organism>
<dbReference type="EMBL" id="JBHTBR010000002">
    <property type="protein sequence ID" value="MFC7290889.1"/>
    <property type="molecule type" value="Genomic_DNA"/>
</dbReference>
<evidence type="ECO:0000313" key="2">
    <source>
        <dbReference type="Proteomes" id="UP001596492"/>
    </source>
</evidence>
<evidence type="ECO:0008006" key="3">
    <source>
        <dbReference type="Google" id="ProtNLM"/>
    </source>
</evidence>
<proteinExistence type="predicted"/>
<name>A0ABW2IIJ6_9PROT</name>
<gene>
    <name evidence="1" type="ORF">ACFQS8_04630</name>
</gene>
<protein>
    <recommendedName>
        <fullName evidence="3">PhiE125 gp8 family phage protein</fullName>
    </recommendedName>
</protein>
<accession>A0ABW2IIJ6</accession>
<dbReference type="NCBIfam" id="TIGR02215">
    <property type="entry name" value="phage_chp_gp8"/>
    <property type="match status" value="1"/>
</dbReference>
<sequence length="179" mass="19611">MYITTLAEPASEPVSVQAGKAFLRIDFEGEDMAVASLIAAARNRVEAETGVCLVERTVKLSLPCWPPSRRYAHKIDLPIGPVSSLVSVHVDGEDLTHRFTLQKGRPDVLRFRGAVLPYQDRQIEIVVRAGFGADESYVPADLKLAVKMLAAQAYQRGEGGVDLSKEVAVLLAPWRRVSL</sequence>
<reference evidence="2" key="1">
    <citation type="journal article" date="2019" name="Int. J. Syst. Evol. Microbiol.">
        <title>The Global Catalogue of Microorganisms (GCM) 10K type strain sequencing project: providing services to taxonomists for standard genome sequencing and annotation.</title>
        <authorList>
            <consortium name="The Broad Institute Genomics Platform"/>
            <consortium name="The Broad Institute Genome Sequencing Center for Infectious Disease"/>
            <person name="Wu L."/>
            <person name="Ma J."/>
        </authorList>
    </citation>
    <scope>NUCLEOTIDE SEQUENCE [LARGE SCALE GENOMIC DNA]</scope>
    <source>
        <strain evidence="2">CCUG 51308</strain>
    </source>
</reference>
<keyword evidence="2" id="KW-1185">Reference proteome</keyword>
<dbReference type="CDD" id="cd08054">
    <property type="entry name" value="gp6"/>
    <property type="match status" value="1"/>
</dbReference>
<dbReference type="InterPro" id="IPR011738">
    <property type="entry name" value="Phage_CHP"/>
</dbReference>
<dbReference type="Proteomes" id="UP001596492">
    <property type="component" value="Unassembled WGS sequence"/>
</dbReference>
<dbReference type="RefSeq" id="WP_382166094.1">
    <property type="nucleotide sequence ID" value="NZ_JBHTBR010000002.1"/>
</dbReference>